<evidence type="ECO:0000256" key="3">
    <source>
        <dbReference type="ARBA" id="ARBA00023129"/>
    </source>
</evidence>
<accession>A0ABD3DZR9</accession>
<dbReference type="CDD" id="cd02243">
    <property type="entry name" value="cupin_11S_legumin_C"/>
    <property type="match status" value="1"/>
</dbReference>
<dbReference type="InterPro" id="IPR006045">
    <property type="entry name" value="Cupin_1"/>
</dbReference>
<name>A0ABD3DZR9_9LAMI</name>
<evidence type="ECO:0000256" key="2">
    <source>
        <dbReference type="ARBA" id="ARBA00022761"/>
    </source>
</evidence>
<feature type="region of interest" description="Disordered" evidence="6">
    <location>
        <begin position="172"/>
        <end position="209"/>
    </location>
</feature>
<gene>
    <name evidence="8" type="ORF">CASFOL_008706</name>
</gene>
<dbReference type="GO" id="GO:0045735">
    <property type="term" value="F:nutrient reservoir activity"/>
    <property type="evidence" value="ECO:0007669"/>
    <property type="project" value="UniProtKB-KW"/>
</dbReference>
<feature type="region of interest" description="Disordered" evidence="6">
    <location>
        <begin position="108"/>
        <end position="127"/>
    </location>
</feature>
<feature type="compositionally biased region" description="Polar residues" evidence="6">
    <location>
        <begin position="189"/>
        <end position="209"/>
    </location>
</feature>
<dbReference type="InterPro" id="IPR011051">
    <property type="entry name" value="RmlC_Cupin_sf"/>
</dbReference>
<comment type="similarity">
    <text evidence="1 5">Belongs to the 11S seed storage protein (globulins) family.</text>
</comment>
<evidence type="ECO:0000256" key="4">
    <source>
        <dbReference type="ARBA" id="ARBA00023157"/>
    </source>
</evidence>
<sequence length="464" mass="51749">MATLPVLTFLLLSTLSFAAREPSYQQGPCQIRNINAQEPSQSIQAEGGVTEFWDHNNQQFQCAGVSIRRHRIQPKGLLLPLYHNDPVLVYAVQGKGIFGVVNSGCPETYESSQQSGRSEEGRRQSFRDRHQKIEQLRQGEIAAVPAGAAHWAYNDGDQELVLVVFHDNGNNANQLDQNPRSFFLAGNPESGQSQEQYRGSSRRGQQEQFGNNVFRGFDVQTLSEAFQIDEESARKLQGRQDQRGHIVTVQRGLQVISPPQEYSCQEEEERYSGGQNGLEETICSARLRENLDRPSRADVYNPRAGRYTTVNSLSLPILSFLRLSAARGVLYKNGIMAPHWYVNAHSVIYVTRGESRMQIVNHRGQAVFDGSVRQGQVIVVPQNFAAVKQAGEQGCEWVAFNTNNNAMINTLSGRTSAIRGLPADVIASAYQIPREEAQRLKVSRQETLIFSGRSRSERGRVASA</sequence>
<protein>
    <recommendedName>
        <fullName evidence="7">Cupin type-1 domain-containing protein</fullName>
    </recommendedName>
</protein>
<feature type="compositionally biased region" description="Basic and acidic residues" evidence="6">
    <location>
        <begin position="117"/>
        <end position="127"/>
    </location>
</feature>
<dbReference type="CDD" id="cd02242">
    <property type="entry name" value="cupin_11S_legumin_N"/>
    <property type="match status" value="1"/>
</dbReference>
<dbReference type="EMBL" id="JAVIJP010000009">
    <property type="protein sequence ID" value="KAL3647738.1"/>
    <property type="molecule type" value="Genomic_DNA"/>
</dbReference>
<keyword evidence="4 5" id="KW-1015">Disulfide bond</keyword>
<evidence type="ECO:0000256" key="5">
    <source>
        <dbReference type="RuleBase" id="RU003681"/>
    </source>
</evidence>
<evidence type="ECO:0000313" key="8">
    <source>
        <dbReference type="EMBL" id="KAL3647738.1"/>
    </source>
</evidence>
<dbReference type="PANTHER" id="PTHR31189">
    <property type="entry name" value="OS03G0336100 PROTEIN-RELATED"/>
    <property type="match status" value="1"/>
</dbReference>
<comment type="function">
    <text evidence="5">Seed storage protein.</text>
</comment>
<comment type="subunit">
    <text evidence="5">Hexamer; each subunit is composed of an acidic and a basic chain derived from a single precursor and linked by a disulfide bond.</text>
</comment>
<dbReference type="InterPro" id="IPR014710">
    <property type="entry name" value="RmlC-like_jellyroll"/>
</dbReference>
<feature type="chain" id="PRO_5044535551" description="Cupin type-1 domain-containing protein" evidence="5">
    <location>
        <begin position="19"/>
        <end position="464"/>
    </location>
</feature>
<dbReference type="PANTHER" id="PTHR31189:SF48">
    <property type="entry name" value="LEGUMIN B"/>
    <property type="match status" value="1"/>
</dbReference>
<evidence type="ECO:0000259" key="7">
    <source>
        <dbReference type="SMART" id="SM00835"/>
    </source>
</evidence>
<keyword evidence="2 5" id="KW-0758">Storage protein</keyword>
<dbReference type="Proteomes" id="UP001632038">
    <property type="component" value="Unassembled WGS sequence"/>
</dbReference>
<dbReference type="AlphaFoldDB" id="A0ABD3DZR9"/>
<proteinExistence type="inferred from homology"/>
<dbReference type="Gene3D" id="2.60.120.10">
    <property type="entry name" value="Jelly Rolls"/>
    <property type="match status" value="2"/>
</dbReference>
<evidence type="ECO:0000313" key="9">
    <source>
        <dbReference type="Proteomes" id="UP001632038"/>
    </source>
</evidence>
<dbReference type="PRINTS" id="PR00439">
    <property type="entry name" value="11SGLOBULIN"/>
</dbReference>
<dbReference type="InterPro" id="IPR022379">
    <property type="entry name" value="11S_seedstore_CS"/>
</dbReference>
<reference evidence="9" key="1">
    <citation type="journal article" date="2024" name="IScience">
        <title>Strigolactones Initiate the Formation of Haustorium-like Structures in Castilleja.</title>
        <authorList>
            <person name="Buerger M."/>
            <person name="Peterson D."/>
            <person name="Chory J."/>
        </authorList>
    </citation>
    <scope>NUCLEOTIDE SEQUENCE [LARGE SCALE GENOMIC DNA]</scope>
</reference>
<dbReference type="InterPro" id="IPR006044">
    <property type="entry name" value="11S_seedstore_pln"/>
</dbReference>
<dbReference type="SUPFAM" id="SSF51182">
    <property type="entry name" value="RmlC-like cupins"/>
    <property type="match status" value="1"/>
</dbReference>
<feature type="domain" description="Cupin type-1" evidence="7">
    <location>
        <begin position="32"/>
        <end position="234"/>
    </location>
</feature>
<evidence type="ECO:0000256" key="6">
    <source>
        <dbReference type="SAM" id="MobiDB-lite"/>
    </source>
</evidence>
<keyword evidence="9" id="KW-1185">Reference proteome</keyword>
<dbReference type="SMART" id="SM00835">
    <property type="entry name" value="Cupin_1"/>
    <property type="match status" value="2"/>
</dbReference>
<feature type="signal peptide" evidence="5">
    <location>
        <begin position="1"/>
        <end position="18"/>
    </location>
</feature>
<keyword evidence="3 5" id="KW-0708">Seed storage protein</keyword>
<dbReference type="PROSITE" id="PS00305">
    <property type="entry name" value="11S_SEED_STORAGE"/>
    <property type="match status" value="1"/>
</dbReference>
<comment type="caution">
    <text evidence="8">The sequence shown here is derived from an EMBL/GenBank/DDBJ whole genome shotgun (WGS) entry which is preliminary data.</text>
</comment>
<evidence type="ECO:0000256" key="1">
    <source>
        <dbReference type="ARBA" id="ARBA00007178"/>
    </source>
</evidence>
<dbReference type="FunFam" id="2.60.120.10:FF:000073">
    <property type="entry name" value="Glycinin G1"/>
    <property type="match status" value="1"/>
</dbReference>
<organism evidence="8 9">
    <name type="scientific">Castilleja foliolosa</name>
    <dbReference type="NCBI Taxonomy" id="1961234"/>
    <lineage>
        <taxon>Eukaryota</taxon>
        <taxon>Viridiplantae</taxon>
        <taxon>Streptophyta</taxon>
        <taxon>Embryophyta</taxon>
        <taxon>Tracheophyta</taxon>
        <taxon>Spermatophyta</taxon>
        <taxon>Magnoliopsida</taxon>
        <taxon>eudicotyledons</taxon>
        <taxon>Gunneridae</taxon>
        <taxon>Pentapetalae</taxon>
        <taxon>asterids</taxon>
        <taxon>lamiids</taxon>
        <taxon>Lamiales</taxon>
        <taxon>Orobanchaceae</taxon>
        <taxon>Pedicularideae</taxon>
        <taxon>Castillejinae</taxon>
        <taxon>Castilleja</taxon>
    </lineage>
</organism>
<dbReference type="Pfam" id="PF00190">
    <property type="entry name" value="Cupin_1"/>
    <property type="match status" value="2"/>
</dbReference>
<dbReference type="InterPro" id="IPR050253">
    <property type="entry name" value="Seed_Storage-Functional"/>
</dbReference>
<feature type="domain" description="Cupin type-1" evidence="7">
    <location>
        <begin position="289"/>
        <end position="438"/>
    </location>
</feature>
<keyword evidence="5" id="KW-0732">Signal</keyword>